<accession>A0AAD6YKR9</accession>
<sequence length="836" mass="92799">MVCPGAPHFLSWQQPIGFAKHPPYKLTYEHLADDLGENLLSDSVVDALLEEVKSRLPAAASKEIVVADTFFSACITDGAAGNKESFGYPVVQKYTAQLTNGSSCTLLFPYYSPPFHWAAGRLELQAPRIQCGDSIGWPHPKRLIGEMETWLTRDVGLIGITVSDDLPCAKQDDAVNCGIISANTIAHHALGDPLWDKANARTNRYQAFCTIAQIILQLQEINELSAPPPFAVIGAKSSVESPSEDVEMQDTTQYSSNPDILGIASNPLTDDDVSSLIAEHDTSNAPAVPLSMKRPQEEEDHESDDGAPAKKRPKKSAAAAHAASAAKTSKANGSKKPSNRDATRKEPEGTPMPKPKTTLPHWVQLDLVDTLRTGGQSKTARHDRVVSILIKYGLYVGNAKRLQTLQEECRKEGGDPDPGLDIRNPKQVVCSRCKRPIQLQAAYQAGRFRDHWKKQTCKKAPITNNTITSFFGASVKSKAPKPPPAPLVKHCPGLTGTLNSRIDYDIENCPVTGAGSRDINSYVRELYEEMRGIKSIRDPRLKTSERAKAYHQQALDRHWRIETSPHRSSVVSTQCLIKFTVQSKAQLEDLTLVCSACLSMSRLRTSGAPHIYANPIQARIMATYHGLEEFLNEKSELGFLVRFVHGVIAGHFKDHKIFLGLVETMVLAKDRQLRGVGMQNFPYPPDFREWGAWIRMSSPRTYRNMAQQFRMESECSIKHRQSQRPRFPIGITAESFTALQQYCKDYDYPIGYPLCVSVDDTKAFPAMQPLYDGPEKTWFLVGLPGETQLSVTSTTELEKLMDQKHTPATKLRLFVVQIPFPGIVRATPRPESTQES</sequence>
<feature type="compositionally biased region" description="Basic and acidic residues" evidence="4">
    <location>
        <begin position="338"/>
        <end position="348"/>
    </location>
</feature>
<evidence type="ECO:0000256" key="3">
    <source>
        <dbReference type="ARBA" id="ARBA00022801"/>
    </source>
</evidence>
<evidence type="ECO:0000256" key="1">
    <source>
        <dbReference type="ARBA" id="ARBA00005234"/>
    </source>
</evidence>
<keyword evidence="3" id="KW-0378">Hydrolase</keyword>
<feature type="compositionally biased region" description="Low complexity" evidence="4">
    <location>
        <begin position="316"/>
        <end position="336"/>
    </location>
</feature>
<dbReference type="PROSITE" id="PS50600">
    <property type="entry name" value="ULP_PROTEASE"/>
    <property type="match status" value="1"/>
</dbReference>
<keyword evidence="7" id="KW-1185">Reference proteome</keyword>
<evidence type="ECO:0000313" key="6">
    <source>
        <dbReference type="EMBL" id="KAJ7222307.1"/>
    </source>
</evidence>
<feature type="region of interest" description="Disordered" evidence="4">
    <location>
        <begin position="236"/>
        <end position="267"/>
    </location>
</feature>
<evidence type="ECO:0000313" key="7">
    <source>
        <dbReference type="Proteomes" id="UP001219525"/>
    </source>
</evidence>
<evidence type="ECO:0000259" key="5">
    <source>
        <dbReference type="PROSITE" id="PS50600"/>
    </source>
</evidence>
<dbReference type="Gene3D" id="3.40.395.10">
    <property type="entry name" value="Adenoviral Proteinase, Chain A"/>
    <property type="match status" value="1"/>
</dbReference>
<dbReference type="InterPro" id="IPR038765">
    <property type="entry name" value="Papain-like_cys_pep_sf"/>
</dbReference>
<organism evidence="6 7">
    <name type="scientific">Mycena pura</name>
    <dbReference type="NCBI Taxonomy" id="153505"/>
    <lineage>
        <taxon>Eukaryota</taxon>
        <taxon>Fungi</taxon>
        <taxon>Dikarya</taxon>
        <taxon>Basidiomycota</taxon>
        <taxon>Agaricomycotina</taxon>
        <taxon>Agaricomycetes</taxon>
        <taxon>Agaricomycetidae</taxon>
        <taxon>Agaricales</taxon>
        <taxon>Marasmiineae</taxon>
        <taxon>Mycenaceae</taxon>
        <taxon>Mycena</taxon>
    </lineage>
</organism>
<reference evidence="6" key="1">
    <citation type="submission" date="2023-03" db="EMBL/GenBank/DDBJ databases">
        <title>Massive genome expansion in bonnet fungi (Mycena s.s.) driven by repeated elements and novel gene families across ecological guilds.</title>
        <authorList>
            <consortium name="Lawrence Berkeley National Laboratory"/>
            <person name="Harder C.B."/>
            <person name="Miyauchi S."/>
            <person name="Viragh M."/>
            <person name="Kuo A."/>
            <person name="Thoen E."/>
            <person name="Andreopoulos B."/>
            <person name="Lu D."/>
            <person name="Skrede I."/>
            <person name="Drula E."/>
            <person name="Henrissat B."/>
            <person name="Morin E."/>
            <person name="Kohler A."/>
            <person name="Barry K."/>
            <person name="LaButti K."/>
            <person name="Morin E."/>
            <person name="Salamov A."/>
            <person name="Lipzen A."/>
            <person name="Mereny Z."/>
            <person name="Hegedus B."/>
            <person name="Baldrian P."/>
            <person name="Stursova M."/>
            <person name="Weitz H."/>
            <person name="Taylor A."/>
            <person name="Grigoriev I.V."/>
            <person name="Nagy L.G."/>
            <person name="Martin F."/>
            <person name="Kauserud H."/>
        </authorList>
    </citation>
    <scope>NUCLEOTIDE SEQUENCE</scope>
    <source>
        <strain evidence="6">9144</strain>
    </source>
</reference>
<proteinExistence type="inferred from homology"/>
<evidence type="ECO:0000256" key="2">
    <source>
        <dbReference type="ARBA" id="ARBA00022670"/>
    </source>
</evidence>
<gene>
    <name evidence="6" type="ORF">GGX14DRAFT_558396</name>
</gene>
<feature type="region of interest" description="Disordered" evidence="4">
    <location>
        <begin position="280"/>
        <end position="361"/>
    </location>
</feature>
<dbReference type="GO" id="GO:0008234">
    <property type="term" value="F:cysteine-type peptidase activity"/>
    <property type="evidence" value="ECO:0007669"/>
    <property type="project" value="InterPro"/>
</dbReference>
<protein>
    <recommendedName>
        <fullName evidence="5">Ubiquitin-like protease family profile domain-containing protein</fullName>
    </recommendedName>
</protein>
<feature type="domain" description="Ubiquitin-like protease family profile" evidence="5">
    <location>
        <begin position="24"/>
        <end position="188"/>
    </location>
</feature>
<dbReference type="Proteomes" id="UP001219525">
    <property type="component" value="Unassembled WGS sequence"/>
</dbReference>
<dbReference type="SUPFAM" id="SSF54001">
    <property type="entry name" value="Cysteine proteinases"/>
    <property type="match status" value="1"/>
</dbReference>
<name>A0AAD6YKR9_9AGAR</name>
<keyword evidence="2" id="KW-0645">Protease</keyword>
<dbReference type="GO" id="GO:0006508">
    <property type="term" value="P:proteolysis"/>
    <property type="evidence" value="ECO:0007669"/>
    <property type="project" value="UniProtKB-KW"/>
</dbReference>
<comment type="caution">
    <text evidence="6">The sequence shown here is derived from an EMBL/GenBank/DDBJ whole genome shotgun (WGS) entry which is preliminary data.</text>
</comment>
<evidence type="ECO:0000256" key="4">
    <source>
        <dbReference type="SAM" id="MobiDB-lite"/>
    </source>
</evidence>
<comment type="similarity">
    <text evidence="1">Belongs to the peptidase C48 family.</text>
</comment>
<feature type="compositionally biased region" description="Polar residues" evidence="4">
    <location>
        <begin position="249"/>
        <end position="258"/>
    </location>
</feature>
<dbReference type="EMBL" id="JARJCW010000007">
    <property type="protein sequence ID" value="KAJ7222307.1"/>
    <property type="molecule type" value="Genomic_DNA"/>
</dbReference>
<dbReference type="InterPro" id="IPR003653">
    <property type="entry name" value="Peptidase_C48_C"/>
</dbReference>
<dbReference type="AlphaFoldDB" id="A0AAD6YKR9"/>
<dbReference type="GO" id="GO:0019783">
    <property type="term" value="F:ubiquitin-like protein peptidase activity"/>
    <property type="evidence" value="ECO:0007669"/>
    <property type="project" value="UniProtKB-ARBA"/>
</dbReference>